<dbReference type="PANTHER" id="PTHR11237:SF4">
    <property type="entry name" value="5-DEMETHOXYUBIQUINONE HYDROXYLASE, MITOCHONDRIAL"/>
    <property type="match status" value="1"/>
</dbReference>
<accession>A0ABT4LKB3</accession>
<name>A0ABT4LKB3_9PROT</name>
<dbReference type="Proteomes" id="UP001069802">
    <property type="component" value="Unassembled WGS sequence"/>
</dbReference>
<evidence type="ECO:0000313" key="8">
    <source>
        <dbReference type="EMBL" id="MCZ4280437.1"/>
    </source>
</evidence>
<proteinExistence type="predicted"/>
<dbReference type="CDD" id="cd01042">
    <property type="entry name" value="DMQH"/>
    <property type="match status" value="1"/>
</dbReference>
<dbReference type="EMBL" id="JAPWGY010000002">
    <property type="protein sequence ID" value="MCZ4280437.1"/>
    <property type="molecule type" value="Genomic_DNA"/>
</dbReference>
<sequence length="202" mass="22932">MNQEMDLAAAKTIRRIVKVNHAGEYGAIRIYRAQIWVARRLYPDTVAFLEETLAHEIDHCQLFRDAMPARQARPCRVMALWGNGGFLLGFVTALMGRQGIWICTAAVEGAVHHHLDDQLLFLKNRDPELHTLIATIQDQELGHLNHALERLSTPTGFWSKALHQIITLSTNIVMWLSTWGDSTRMARELKASRQKTNNQKAA</sequence>
<dbReference type="InterPro" id="IPR009078">
    <property type="entry name" value="Ferritin-like_SF"/>
</dbReference>
<keyword evidence="5" id="KW-0408">Iron</keyword>
<evidence type="ECO:0000256" key="1">
    <source>
        <dbReference type="ARBA" id="ARBA00004749"/>
    </source>
</evidence>
<evidence type="ECO:0000256" key="2">
    <source>
        <dbReference type="ARBA" id="ARBA00022688"/>
    </source>
</evidence>
<evidence type="ECO:0000256" key="6">
    <source>
        <dbReference type="ARBA" id="ARBA00023033"/>
    </source>
</evidence>
<dbReference type="InterPro" id="IPR011566">
    <property type="entry name" value="Ubq_synth_Coq7"/>
</dbReference>
<comment type="pathway">
    <text evidence="1">Cofactor biosynthesis; ubiquinone biosynthesis.</text>
</comment>
<dbReference type="RefSeq" id="WP_269422639.1">
    <property type="nucleotide sequence ID" value="NZ_JAPWGY010000002.1"/>
</dbReference>
<keyword evidence="2" id="KW-0831">Ubiquinone biosynthesis</keyword>
<organism evidence="8 9">
    <name type="scientific">Kiloniella laminariae</name>
    <dbReference type="NCBI Taxonomy" id="454162"/>
    <lineage>
        <taxon>Bacteria</taxon>
        <taxon>Pseudomonadati</taxon>
        <taxon>Pseudomonadota</taxon>
        <taxon>Alphaproteobacteria</taxon>
        <taxon>Rhodospirillales</taxon>
        <taxon>Kiloniellaceae</taxon>
        <taxon>Kiloniella</taxon>
    </lineage>
</organism>
<evidence type="ECO:0000256" key="5">
    <source>
        <dbReference type="ARBA" id="ARBA00023004"/>
    </source>
</evidence>
<evidence type="ECO:0000256" key="7">
    <source>
        <dbReference type="ARBA" id="ARBA00023136"/>
    </source>
</evidence>
<reference evidence="8" key="1">
    <citation type="submission" date="2022-12" db="EMBL/GenBank/DDBJ databases">
        <title>Bacterial isolates from different developmental stages of Nematostella vectensis.</title>
        <authorList>
            <person name="Fraune S."/>
        </authorList>
    </citation>
    <scope>NUCLEOTIDE SEQUENCE</scope>
    <source>
        <strain evidence="8">G21630-S1</strain>
    </source>
</reference>
<keyword evidence="7" id="KW-0472">Membrane</keyword>
<protein>
    <submittedName>
        <fullName evidence="8">Demethoxyubiquinone hydroxylase family protein</fullName>
    </submittedName>
</protein>
<dbReference type="SUPFAM" id="SSF47240">
    <property type="entry name" value="Ferritin-like"/>
    <property type="match status" value="1"/>
</dbReference>
<evidence type="ECO:0000256" key="3">
    <source>
        <dbReference type="ARBA" id="ARBA00022723"/>
    </source>
</evidence>
<keyword evidence="3" id="KW-0479">Metal-binding</keyword>
<keyword evidence="6" id="KW-0503">Monooxygenase</keyword>
<evidence type="ECO:0000313" key="9">
    <source>
        <dbReference type="Proteomes" id="UP001069802"/>
    </source>
</evidence>
<evidence type="ECO:0000256" key="4">
    <source>
        <dbReference type="ARBA" id="ARBA00023002"/>
    </source>
</evidence>
<gene>
    <name evidence="8" type="ORF">O4H49_06595</name>
</gene>
<comment type="caution">
    <text evidence="8">The sequence shown here is derived from an EMBL/GenBank/DDBJ whole genome shotgun (WGS) entry which is preliminary data.</text>
</comment>
<keyword evidence="9" id="KW-1185">Reference proteome</keyword>
<dbReference type="Pfam" id="PF03232">
    <property type="entry name" value="COQ7"/>
    <property type="match status" value="1"/>
</dbReference>
<dbReference type="PANTHER" id="PTHR11237">
    <property type="entry name" value="COENZYME Q10 BIOSYNTHESIS PROTEIN 7"/>
    <property type="match status" value="1"/>
</dbReference>
<keyword evidence="4" id="KW-0560">Oxidoreductase</keyword>